<feature type="compositionally biased region" description="Acidic residues" evidence="1">
    <location>
        <begin position="165"/>
        <end position="176"/>
    </location>
</feature>
<reference evidence="2 3" key="1">
    <citation type="submission" date="2022-12" db="EMBL/GenBank/DDBJ databases">
        <title>Genomic features and morphological characterization of a novel Knufia sp. strain isolated from spacecraft assembly facility.</title>
        <authorList>
            <person name="Teixeira M."/>
            <person name="Chander A.M."/>
            <person name="Stajich J.E."/>
            <person name="Venkateswaran K."/>
        </authorList>
    </citation>
    <scope>NUCLEOTIDE SEQUENCE [LARGE SCALE GENOMIC DNA]</scope>
    <source>
        <strain evidence="2 3">FJI-L2-BK-P2</strain>
    </source>
</reference>
<gene>
    <name evidence="2" type="ORF">OHC33_001190</name>
</gene>
<sequence length="176" mass="20294">MLPLSRHHQTHPRTPLPRLLKNNPQTLHQHLPRQQTPPSFQNPCPACTLSREEYGDEIFWGALATDATRQAVLQAVNVQDLRRYFGHTAWLAGQGPWDQNLPDADRKGQGTEWEDTYKEVERVLGVLLVAEEEEAKKRMKAWEERRLKAALARSESPVPDKYQEEGLDFEFDDDTP</sequence>
<accession>A0AAN8EP59</accession>
<protein>
    <submittedName>
        <fullName evidence="2">Uncharacterized protein</fullName>
    </submittedName>
</protein>
<evidence type="ECO:0000256" key="1">
    <source>
        <dbReference type="SAM" id="MobiDB-lite"/>
    </source>
</evidence>
<keyword evidence="3" id="KW-1185">Reference proteome</keyword>
<evidence type="ECO:0000313" key="2">
    <source>
        <dbReference type="EMBL" id="KAK5958000.1"/>
    </source>
</evidence>
<comment type="caution">
    <text evidence="2">The sequence shown here is derived from an EMBL/GenBank/DDBJ whole genome shotgun (WGS) entry which is preliminary data.</text>
</comment>
<name>A0AAN8EP59_9EURO</name>
<dbReference type="AlphaFoldDB" id="A0AAN8EP59"/>
<dbReference type="EMBL" id="JAKLMC020000002">
    <property type="protein sequence ID" value="KAK5958000.1"/>
    <property type="molecule type" value="Genomic_DNA"/>
</dbReference>
<organism evidence="2 3">
    <name type="scientific">Knufia fluminis</name>
    <dbReference type="NCBI Taxonomy" id="191047"/>
    <lineage>
        <taxon>Eukaryota</taxon>
        <taxon>Fungi</taxon>
        <taxon>Dikarya</taxon>
        <taxon>Ascomycota</taxon>
        <taxon>Pezizomycotina</taxon>
        <taxon>Eurotiomycetes</taxon>
        <taxon>Chaetothyriomycetidae</taxon>
        <taxon>Chaetothyriales</taxon>
        <taxon>Trichomeriaceae</taxon>
        <taxon>Knufia</taxon>
    </lineage>
</organism>
<dbReference type="Proteomes" id="UP001316803">
    <property type="component" value="Unassembled WGS sequence"/>
</dbReference>
<feature type="region of interest" description="Disordered" evidence="1">
    <location>
        <begin position="151"/>
        <end position="176"/>
    </location>
</feature>
<feature type="compositionally biased region" description="Basic residues" evidence="1">
    <location>
        <begin position="1"/>
        <end position="11"/>
    </location>
</feature>
<proteinExistence type="predicted"/>
<feature type="region of interest" description="Disordered" evidence="1">
    <location>
        <begin position="1"/>
        <end position="21"/>
    </location>
</feature>
<evidence type="ECO:0000313" key="3">
    <source>
        <dbReference type="Proteomes" id="UP001316803"/>
    </source>
</evidence>